<evidence type="ECO:0000313" key="2">
    <source>
        <dbReference type="Proteomes" id="UP000547674"/>
    </source>
</evidence>
<comment type="caution">
    <text evidence="1">The sequence shown here is derived from an EMBL/GenBank/DDBJ whole genome shotgun (WGS) entry which is preliminary data.</text>
</comment>
<organism evidence="1 2">
    <name type="scientific">Eiseniibacteriota bacterium</name>
    <dbReference type="NCBI Taxonomy" id="2212470"/>
    <lineage>
        <taxon>Bacteria</taxon>
        <taxon>Candidatus Eiseniibacteriota</taxon>
    </lineage>
</organism>
<accession>A0A7Y2ECJ0</accession>
<reference evidence="1 2" key="1">
    <citation type="submission" date="2020-03" db="EMBL/GenBank/DDBJ databases">
        <title>Metabolic flexibility allows generalist bacteria to become dominant in a frequently disturbed ecosystem.</title>
        <authorList>
            <person name="Chen Y.-J."/>
            <person name="Leung P.M."/>
            <person name="Bay S.K."/>
            <person name="Hugenholtz P."/>
            <person name="Kessler A.J."/>
            <person name="Shelley G."/>
            <person name="Waite D.W."/>
            <person name="Cook P.L."/>
            <person name="Greening C."/>
        </authorList>
    </citation>
    <scope>NUCLEOTIDE SEQUENCE [LARGE SCALE GENOMIC DNA]</scope>
    <source>
        <strain evidence="1">SS_bin_28</strain>
    </source>
</reference>
<evidence type="ECO:0000313" key="1">
    <source>
        <dbReference type="EMBL" id="NNF07485.1"/>
    </source>
</evidence>
<gene>
    <name evidence="1" type="ORF">HKN21_12055</name>
</gene>
<dbReference type="Proteomes" id="UP000547674">
    <property type="component" value="Unassembled WGS sequence"/>
</dbReference>
<proteinExistence type="predicted"/>
<protein>
    <submittedName>
        <fullName evidence="1">Uncharacterized protein</fullName>
    </submittedName>
</protein>
<name>A0A7Y2ECJ0_UNCEI</name>
<dbReference type="AlphaFoldDB" id="A0A7Y2ECJ0"/>
<sequence>MEDKNHEDIDPGEPILEIQQLRLTPSESFTGRIRSSIHRRIFASDALDFSLLAFFQTMMDYLAAIFDGFSGTGTKDQDSSSKK</sequence>
<dbReference type="EMBL" id="JABDJR010000485">
    <property type="protein sequence ID" value="NNF07485.1"/>
    <property type="molecule type" value="Genomic_DNA"/>
</dbReference>